<sequence>MCQYTTFHFLCGASKLKITTPCASAFTNYQGLTYCRLDPQAHVNDGIQRDTTHTYGPGICSNINCRDFFGMAPYEVSNTADLLEDDEEFDMSSEACAERETRWFRCLLSTDQQLECFSTNFPVPVESMTEYAKAFLYFNHLPANEWATYFASAWDSNPDEVTWQELNPKFMDASALQAATALKLLPAWVTDVKQGVPDMNIKHSRKSSTKKSRKAKSKSVQPLTTTPHMPLYGPFKTTTHTCLPAVGFCKTCGHYHGKAHRRKPFRFHEINFAAERERFNELDGETQRAMSEAAWGEWVHARDQPFHGNDFERSALGANHDSSSFNSLFEEQRTSTSMLDGSTTNEPITPATSTFSFDIDSSASFELQQFDCDMEVFRTPEPLPDYNADGDVSNDDFPGMDLIQQFAPTSFNEGQGAQGELNMAGEWMDQMDQV</sequence>
<evidence type="ECO:0000256" key="1">
    <source>
        <dbReference type="SAM" id="MobiDB-lite"/>
    </source>
</evidence>
<dbReference type="EMBL" id="JAXOVC010000004">
    <property type="protein sequence ID" value="KAK4502345.1"/>
    <property type="molecule type" value="Genomic_DNA"/>
</dbReference>
<keyword evidence="3" id="KW-1185">Reference proteome</keyword>
<evidence type="ECO:0000313" key="3">
    <source>
        <dbReference type="Proteomes" id="UP001305779"/>
    </source>
</evidence>
<protein>
    <submittedName>
        <fullName evidence="2">Uncharacterized protein</fullName>
    </submittedName>
</protein>
<accession>A0ABR0EM66</accession>
<evidence type="ECO:0000313" key="2">
    <source>
        <dbReference type="EMBL" id="KAK4502345.1"/>
    </source>
</evidence>
<reference evidence="2 3" key="1">
    <citation type="journal article" date="2023" name="G3 (Bethesda)">
        <title>A chromosome-level genome assembly of Zasmidium syzygii isolated from banana leaves.</title>
        <authorList>
            <person name="van Westerhoven A.C."/>
            <person name="Mehrabi R."/>
            <person name="Talebi R."/>
            <person name="Steentjes M.B.F."/>
            <person name="Corcolon B."/>
            <person name="Chong P.A."/>
            <person name="Kema G.H.J."/>
            <person name="Seidl M.F."/>
        </authorList>
    </citation>
    <scope>NUCLEOTIDE SEQUENCE [LARGE SCALE GENOMIC DNA]</scope>
    <source>
        <strain evidence="2 3">P124</strain>
    </source>
</reference>
<feature type="compositionally biased region" description="Basic residues" evidence="1">
    <location>
        <begin position="202"/>
        <end position="217"/>
    </location>
</feature>
<name>A0ABR0EM66_ZASCE</name>
<gene>
    <name evidence="2" type="ORF">PRZ48_005770</name>
</gene>
<proteinExistence type="predicted"/>
<feature type="region of interest" description="Disordered" evidence="1">
    <location>
        <begin position="199"/>
        <end position="225"/>
    </location>
</feature>
<dbReference type="Proteomes" id="UP001305779">
    <property type="component" value="Unassembled WGS sequence"/>
</dbReference>
<comment type="caution">
    <text evidence="2">The sequence shown here is derived from an EMBL/GenBank/DDBJ whole genome shotgun (WGS) entry which is preliminary data.</text>
</comment>
<organism evidence="2 3">
    <name type="scientific">Zasmidium cellare</name>
    <name type="common">Wine cellar mold</name>
    <name type="synonym">Racodium cellare</name>
    <dbReference type="NCBI Taxonomy" id="395010"/>
    <lineage>
        <taxon>Eukaryota</taxon>
        <taxon>Fungi</taxon>
        <taxon>Dikarya</taxon>
        <taxon>Ascomycota</taxon>
        <taxon>Pezizomycotina</taxon>
        <taxon>Dothideomycetes</taxon>
        <taxon>Dothideomycetidae</taxon>
        <taxon>Mycosphaerellales</taxon>
        <taxon>Mycosphaerellaceae</taxon>
        <taxon>Zasmidium</taxon>
    </lineage>
</organism>